<feature type="transmembrane region" description="Helical" evidence="6">
    <location>
        <begin position="45"/>
        <end position="71"/>
    </location>
</feature>
<dbReference type="EMBL" id="JAQQPM010000008">
    <property type="protein sequence ID" value="KAK2074377.1"/>
    <property type="molecule type" value="Genomic_DNA"/>
</dbReference>
<name>A0AAD9ICH5_9PEZI</name>
<feature type="transmembrane region" description="Helical" evidence="6">
    <location>
        <begin position="77"/>
        <end position="97"/>
    </location>
</feature>
<feature type="transmembrane region" description="Helical" evidence="6">
    <location>
        <begin position="169"/>
        <end position="189"/>
    </location>
</feature>
<evidence type="ECO:0000313" key="8">
    <source>
        <dbReference type="Proteomes" id="UP001217918"/>
    </source>
</evidence>
<keyword evidence="8" id="KW-1185">Reference proteome</keyword>
<feature type="transmembrane region" description="Helical" evidence="6">
    <location>
        <begin position="337"/>
        <end position="359"/>
    </location>
</feature>
<organism evidence="7 8">
    <name type="scientific">Phyllachora maydis</name>
    <dbReference type="NCBI Taxonomy" id="1825666"/>
    <lineage>
        <taxon>Eukaryota</taxon>
        <taxon>Fungi</taxon>
        <taxon>Dikarya</taxon>
        <taxon>Ascomycota</taxon>
        <taxon>Pezizomycotina</taxon>
        <taxon>Sordariomycetes</taxon>
        <taxon>Sordariomycetidae</taxon>
        <taxon>Phyllachorales</taxon>
        <taxon>Phyllachoraceae</taxon>
        <taxon>Phyllachora</taxon>
    </lineage>
</organism>
<dbReference type="PROSITE" id="PS00218">
    <property type="entry name" value="AMINO_ACID_PERMEASE_1"/>
    <property type="match status" value="1"/>
</dbReference>
<evidence type="ECO:0000256" key="6">
    <source>
        <dbReference type="SAM" id="Phobius"/>
    </source>
</evidence>
<dbReference type="PIRSF" id="PIRSF006060">
    <property type="entry name" value="AA_transporter"/>
    <property type="match status" value="1"/>
</dbReference>
<feature type="transmembrane region" description="Helical" evidence="6">
    <location>
        <begin position="239"/>
        <end position="259"/>
    </location>
</feature>
<feature type="transmembrane region" description="Helical" evidence="6">
    <location>
        <begin position="386"/>
        <end position="406"/>
    </location>
</feature>
<dbReference type="InterPro" id="IPR002293">
    <property type="entry name" value="AA/rel_permease1"/>
</dbReference>
<feature type="transmembrane region" description="Helical" evidence="6">
    <location>
        <begin position="280"/>
        <end position="303"/>
    </location>
</feature>
<protein>
    <recommendedName>
        <fullName evidence="9">Choline transporter</fullName>
    </recommendedName>
</protein>
<dbReference type="GO" id="GO:0006865">
    <property type="term" value="P:amino acid transport"/>
    <property type="evidence" value="ECO:0007669"/>
    <property type="project" value="InterPro"/>
</dbReference>
<keyword evidence="4 6" id="KW-1133">Transmembrane helix</keyword>
<keyword evidence="3 6" id="KW-0812">Transmembrane</keyword>
<dbReference type="Proteomes" id="UP001217918">
    <property type="component" value="Unassembled WGS sequence"/>
</dbReference>
<evidence type="ECO:0000313" key="7">
    <source>
        <dbReference type="EMBL" id="KAK2074377.1"/>
    </source>
</evidence>
<evidence type="ECO:0000256" key="4">
    <source>
        <dbReference type="ARBA" id="ARBA00022989"/>
    </source>
</evidence>
<dbReference type="AlphaFoldDB" id="A0AAD9ICH5"/>
<keyword evidence="5 6" id="KW-0472">Membrane</keyword>
<dbReference type="InterPro" id="IPR004840">
    <property type="entry name" value="Amino_acid_permease_CS"/>
</dbReference>
<evidence type="ECO:0000256" key="3">
    <source>
        <dbReference type="ARBA" id="ARBA00022692"/>
    </source>
</evidence>
<dbReference type="PANTHER" id="PTHR45649:SF27">
    <property type="entry name" value="CHOLINE TRANSPORTER (EUROFUNG)"/>
    <property type="match status" value="1"/>
</dbReference>
<dbReference type="GO" id="GO:0016020">
    <property type="term" value="C:membrane"/>
    <property type="evidence" value="ECO:0007669"/>
    <property type="project" value="UniProtKB-SubCell"/>
</dbReference>
<feature type="transmembrane region" description="Helical" evidence="6">
    <location>
        <begin position="418"/>
        <end position="438"/>
    </location>
</feature>
<dbReference type="Pfam" id="PF13520">
    <property type="entry name" value="AA_permease_2"/>
    <property type="match status" value="1"/>
</dbReference>
<dbReference type="GO" id="GO:0022857">
    <property type="term" value="F:transmembrane transporter activity"/>
    <property type="evidence" value="ECO:0007669"/>
    <property type="project" value="InterPro"/>
</dbReference>
<reference evidence="7" key="1">
    <citation type="journal article" date="2023" name="Mol. Plant Microbe Interact.">
        <title>Elucidating the Obligate Nature and Biological Capacity of an Invasive Fungal Corn Pathogen.</title>
        <authorList>
            <person name="MacCready J.S."/>
            <person name="Roggenkamp E.M."/>
            <person name="Gdanetz K."/>
            <person name="Chilvers M.I."/>
        </authorList>
    </citation>
    <scope>NUCLEOTIDE SEQUENCE</scope>
    <source>
        <strain evidence="7">PM02</strain>
    </source>
</reference>
<feature type="transmembrane region" description="Helical" evidence="6">
    <location>
        <begin position="125"/>
        <end position="149"/>
    </location>
</feature>
<feature type="transmembrane region" description="Helical" evidence="6">
    <location>
        <begin position="458"/>
        <end position="479"/>
    </location>
</feature>
<evidence type="ECO:0000256" key="1">
    <source>
        <dbReference type="ARBA" id="ARBA00004141"/>
    </source>
</evidence>
<feature type="transmembrane region" description="Helical" evidence="6">
    <location>
        <begin position="201"/>
        <end position="219"/>
    </location>
</feature>
<accession>A0AAD9ICH5</accession>
<proteinExistence type="predicted"/>
<comment type="subcellular location">
    <subcellularLocation>
        <location evidence="1">Membrane</location>
        <topology evidence="1">Multi-pass membrane protein</topology>
    </subcellularLocation>
</comment>
<comment type="caution">
    <text evidence="7">The sequence shown here is derived from an EMBL/GenBank/DDBJ whole genome shotgun (WGS) entry which is preliminary data.</text>
</comment>
<keyword evidence="2" id="KW-0813">Transport</keyword>
<gene>
    <name evidence="7" type="ORF">P8C59_008585</name>
</gene>
<feature type="transmembrane region" description="Helical" evidence="6">
    <location>
        <begin position="485"/>
        <end position="506"/>
    </location>
</feature>
<dbReference type="PANTHER" id="PTHR45649">
    <property type="entry name" value="AMINO-ACID PERMEASE BAT1"/>
    <property type="match status" value="1"/>
</dbReference>
<evidence type="ECO:0008006" key="9">
    <source>
        <dbReference type="Google" id="ProtNLM"/>
    </source>
</evidence>
<dbReference type="Gene3D" id="1.20.1740.10">
    <property type="entry name" value="Amino acid/polyamine transporter I"/>
    <property type="match status" value="1"/>
</dbReference>
<sequence length="569" mass="60998">MGEGTVVQDGNFDAESNDDTVAALQHGEIVNASGYQDQLKRQYSLLGLAGIALTVDNAWVALGSSISVSILNGGPPGLIFGLVVAAFYYTFIGLGLAEFASSVPTAGGVYHWATIAAGPRRGRMLGFFTGWINFYGWMFDLASLVQITANISINMYSIYHQDYYVDKAWHVYVAYLLILWFSAAVVILANRGIPWTQHLGLFFVVVGGIVTIMVISFMPSKHASNHFVWGSFDENNLTGWQGGVALLLGVLNGAFTIGTPDAITHLAEELPHPRKDLPKAIGLQIGTGFLYAFCFAIALSYSITDLGALQNGIDSYPLATIYAQATADADGNQRPGVVFGLLFIIWASSMLCCVGTVLTNSRTYWALARDNAVPFSRLFGRVNESLSCPVSATLLVCVIATGLGAIPLGSSAGFADLTGSFIILSTVSFAIPFLANVLTRRAHFPRGPFHLGRWGTPVNVAAVLFIAVFDVLFCFPSTLPTTPESMNYNSVILVGVVALTTAWWLVHARRHYPGPKVLHMYVHDDQLRVLAGVVAAAAPPPPRCESVPVDAKDALDGSVNLTAPESPVL</sequence>
<evidence type="ECO:0000256" key="5">
    <source>
        <dbReference type="ARBA" id="ARBA00023136"/>
    </source>
</evidence>
<evidence type="ECO:0000256" key="2">
    <source>
        <dbReference type="ARBA" id="ARBA00022448"/>
    </source>
</evidence>